<feature type="binding site" evidence="5">
    <location>
        <position position="189"/>
    </location>
    <ligand>
        <name>substrate</name>
    </ligand>
</feature>
<keyword evidence="4 5" id="KW-0413">Isomerase</keyword>
<dbReference type="AlphaFoldDB" id="A0A507ZNW4"/>
<dbReference type="GO" id="GO:0070401">
    <property type="term" value="F:NADP+ binding"/>
    <property type="evidence" value="ECO:0007669"/>
    <property type="project" value="UniProtKB-UniRule"/>
</dbReference>
<evidence type="ECO:0000256" key="3">
    <source>
        <dbReference type="ARBA" id="ARBA00023002"/>
    </source>
</evidence>
<dbReference type="EC" id="1.1.1.271" evidence="5"/>
<dbReference type="Proteomes" id="UP000318212">
    <property type="component" value="Unassembled WGS sequence"/>
</dbReference>
<organism evidence="7 8">
    <name type="scientific">Marilutibacter aestuarii</name>
    <dbReference type="NCBI Taxonomy" id="1706195"/>
    <lineage>
        <taxon>Bacteria</taxon>
        <taxon>Pseudomonadati</taxon>
        <taxon>Pseudomonadota</taxon>
        <taxon>Gammaproteobacteria</taxon>
        <taxon>Lysobacterales</taxon>
        <taxon>Lysobacteraceae</taxon>
        <taxon>Marilutibacter</taxon>
    </lineage>
</organism>
<comment type="catalytic activity">
    <reaction evidence="5">
        <text>GDP-beta-L-fucose + NADP(+) = GDP-4-dehydro-alpha-D-rhamnose + NADPH + H(+)</text>
        <dbReference type="Rhea" id="RHEA:18885"/>
        <dbReference type="ChEBI" id="CHEBI:15378"/>
        <dbReference type="ChEBI" id="CHEBI:57273"/>
        <dbReference type="ChEBI" id="CHEBI:57783"/>
        <dbReference type="ChEBI" id="CHEBI:57964"/>
        <dbReference type="ChEBI" id="CHEBI:58349"/>
        <dbReference type="EC" id="1.1.1.271"/>
    </reaction>
</comment>
<feature type="binding site" evidence="5">
    <location>
        <position position="196"/>
    </location>
    <ligand>
        <name>substrate</name>
    </ligand>
</feature>
<reference evidence="7 8" key="1">
    <citation type="submission" date="2019-06" db="EMBL/GenBank/DDBJ databases">
        <title>Lysobacter alkalisoli sp. nov. isolated from saline soil.</title>
        <authorList>
            <person name="Sun J.-Q."/>
            <person name="Xu L."/>
        </authorList>
    </citation>
    <scope>NUCLEOTIDE SEQUENCE [LARGE SCALE GENOMIC DNA]</scope>
    <source>
        <strain evidence="7 8">JCM 31130</strain>
    </source>
</reference>
<feature type="active site" description="Proton donor/acceptor" evidence="5">
    <location>
        <position position="123"/>
    </location>
</feature>
<comment type="caution">
    <text evidence="7">The sequence shown here is derived from an EMBL/GenBank/DDBJ whole genome shotgun (WGS) entry which is preliminary data.</text>
</comment>
<feature type="binding site" evidence="5">
    <location>
        <position position="174"/>
    </location>
    <ligand>
        <name>substrate</name>
    </ligand>
</feature>
<evidence type="ECO:0000313" key="8">
    <source>
        <dbReference type="Proteomes" id="UP000318212"/>
    </source>
</evidence>
<dbReference type="GO" id="GO:0042351">
    <property type="term" value="P:'de novo' GDP-L-fucose biosynthetic process"/>
    <property type="evidence" value="ECO:0007669"/>
    <property type="project" value="UniProtKB-UniRule"/>
</dbReference>
<keyword evidence="2 5" id="KW-0521">NADP</keyword>
<feature type="site" description="Important for catalytic activity" evidence="5">
    <location>
        <position position="96"/>
    </location>
</feature>
<dbReference type="InterPro" id="IPR001509">
    <property type="entry name" value="Epimerase_deHydtase"/>
</dbReference>
<dbReference type="HAMAP" id="MF_00956">
    <property type="entry name" value="GDP_fucose_synth"/>
    <property type="match status" value="1"/>
</dbReference>
<keyword evidence="3 5" id="KW-0560">Oxidoreductase</keyword>
<evidence type="ECO:0000256" key="5">
    <source>
        <dbReference type="HAMAP-Rule" id="MF_00956"/>
    </source>
</evidence>
<gene>
    <name evidence="5" type="primary">fcl</name>
    <name evidence="7" type="ORF">FKV25_15755</name>
</gene>
<dbReference type="InterPro" id="IPR036291">
    <property type="entry name" value="NAD(P)-bd_dom_sf"/>
</dbReference>
<feature type="binding site" evidence="5">
    <location>
        <position position="127"/>
    </location>
    <ligand>
        <name>NADP(+)</name>
        <dbReference type="ChEBI" id="CHEBI:58349"/>
    </ligand>
</feature>
<dbReference type="PANTHER" id="PTHR43238">
    <property type="entry name" value="GDP-L-FUCOSE SYNTHASE"/>
    <property type="match status" value="1"/>
</dbReference>
<dbReference type="SUPFAM" id="SSF51735">
    <property type="entry name" value="NAD(P)-binding Rossmann-fold domains"/>
    <property type="match status" value="1"/>
</dbReference>
<dbReference type="CDD" id="cd05239">
    <property type="entry name" value="GDP_FS_SDR_e"/>
    <property type="match status" value="1"/>
</dbReference>
<dbReference type="Pfam" id="PF01370">
    <property type="entry name" value="Epimerase"/>
    <property type="match status" value="1"/>
</dbReference>
<feature type="binding site" evidence="5">
    <location>
        <position position="166"/>
    </location>
    <ligand>
        <name>NADP(+)</name>
        <dbReference type="ChEBI" id="CHEBI:58349"/>
    </ligand>
</feature>
<dbReference type="EMBL" id="VICE01000154">
    <property type="protein sequence ID" value="TQD38979.1"/>
    <property type="molecule type" value="Genomic_DNA"/>
</dbReference>
<dbReference type="Gene3D" id="3.40.50.720">
    <property type="entry name" value="NAD(P)-binding Rossmann-like Domain"/>
    <property type="match status" value="1"/>
</dbReference>
<evidence type="ECO:0000259" key="6">
    <source>
        <dbReference type="Pfam" id="PF01370"/>
    </source>
</evidence>
<comment type="similarity">
    <text evidence="1 5">Belongs to the NAD(P)-dependent epimerase/dehydratase family. Fucose synthase subfamily.</text>
</comment>
<evidence type="ECO:0000256" key="1">
    <source>
        <dbReference type="ARBA" id="ARBA00005959"/>
    </source>
</evidence>
<feature type="site" description="Important for catalytic activity" evidence="5">
    <location>
        <position position="94"/>
    </location>
</feature>
<evidence type="ECO:0000256" key="2">
    <source>
        <dbReference type="ARBA" id="ARBA00022857"/>
    </source>
</evidence>
<keyword evidence="5" id="KW-0511">Multifunctional enzyme</keyword>
<feature type="binding site" evidence="5">
    <location>
        <begin position="150"/>
        <end position="153"/>
    </location>
    <ligand>
        <name>NADP(+)</name>
        <dbReference type="ChEBI" id="CHEBI:58349"/>
    </ligand>
</feature>
<feature type="domain" description="NAD-dependent epimerase/dehydratase" evidence="6">
    <location>
        <begin position="1"/>
        <end position="217"/>
    </location>
</feature>
<feature type="binding site" evidence="5">
    <location>
        <position position="264"/>
    </location>
    <ligand>
        <name>substrate</name>
    </ligand>
</feature>
<dbReference type="InterPro" id="IPR028614">
    <property type="entry name" value="GDP_fucose/colitose_synth"/>
</dbReference>
<comment type="pathway">
    <text evidence="5">Nucleotide-sugar biosynthesis; GDP-L-fucose biosynthesis via de novo pathway; GDP-L-fucose from GDP-alpha-D-mannose: step 2/2.</text>
</comment>
<comment type="caution">
    <text evidence="5">Lacks conserved residue(s) required for the propagation of feature annotation.</text>
</comment>
<comment type="function">
    <text evidence="5">Catalyzes the two-step NADP-dependent conversion of GDP-4-dehydro-6-deoxy-D-mannose to GDP-fucose, involving an epimerase and a reductase reaction.</text>
</comment>
<evidence type="ECO:0000313" key="7">
    <source>
        <dbReference type="EMBL" id="TQD38979.1"/>
    </source>
</evidence>
<sequence length="317" mass="34935">MVGSAIVRALRHDDDVELVVRSRSELDLARQEEVEAFFRDERIDEVHVAAARVGGISANDRLPADFIRENLAIACNLVGAAHDAGIDRLLFLGSSCVYPRLAPQPIPEEALLTGPLEPTNEPYAIAKIAGLKLCEAFRRQHGRRYRSLMPTNLYGPGDNFSLEDGHVLPALLRRFHEAAASGAEEVVVWGTGSPLREFMHVDDLAAACRTVMALPDERWDTVMTGINHLNVGTGEDCSIRHLVDEIVALTGYAGRIRYDSAKPDGTPRKLLDVSRIRALGWAPGIPLREGLRTTYAWYRDREGDASRPLRGVLGDRG</sequence>
<proteinExistence type="inferred from homology"/>
<accession>A0A507ZNW4</accession>
<protein>
    <recommendedName>
        <fullName evidence="5">GDP-L-fucose synthase</fullName>
        <ecNumber evidence="5">1.1.1.271</ecNumber>
    </recommendedName>
    <alternativeName>
        <fullName evidence="5">GDP-4-keto-6-deoxy-D-mannose-3,5-epimerase-4-reductase</fullName>
    </alternativeName>
</protein>
<keyword evidence="8" id="KW-1185">Reference proteome</keyword>
<dbReference type="UniPathway" id="UPA00128">
    <property type="reaction ID" value="UER00191"/>
</dbReference>
<evidence type="ECO:0000256" key="4">
    <source>
        <dbReference type="ARBA" id="ARBA00023235"/>
    </source>
</evidence>
<dbReference type="GO" id="GO:0016853">
    <property type="term" value="F:isomerase activity"/>
    <property type="evidence" value="ECO:0007669"/>
    <property type="project" value="UniProtKB-KW"/>
</dbReference>
<name>A0A507ZNW4_9GAMM</name>
<dbReference type="Gene3D" id="3.90.25.10">
    <property type="entry name" value="UDP-galactose 4-epimerase, domain 1"/>
    <property type="match status" value="1"/>
</dbReference>
<dbReference type="GO" id="GO:0050577">
    <property type="term" value="F:GDP-L-fucose synthase activity"/>
    <property type="evidence" value="ECO:0007669"/>
    <property type="project" value="UniProtKB-UniRule"/>
</dbReference>
<dbReference type="OrthoDB" id="9811425at2"/>
<feature type="binding site" evidence="5">
    <location>
        <begin position="92"/>
        <end position="95"/>
    </location>
    <ligand>
        <name>NADP(+)</name>
        <dbReference type="ChEBI" id="CHEBI:58349"/>
    </ligand>
</feature>
<dbReference type="PANTHER" id="PTHR43238:SF1">
    <property type="entry name" value="GDP-L-FUCOSE SYNTHASE"/>
    <property type="match status" value="1"/>
</dbReference>